<dbReference type="AlphaFoldDB" id="A0A371JDU7"/>
<protein>
    <submittedName>
        <fullName evidence="1">Uncharacterized protein</fullName>
    </submittedName>
</protein>
<proteinExistence type="predicted"/>
<sequence length="175" mass="20842">MPEYIISPKDLRIRQIIHSKEAQNDFTIPVIKCTIDTDIDEIKLLTELREAFHEDSYNIYTVSFLTESVLYNLEYIPKELAKKRYIEKILDFVYWQTYDKQSDGILIAVPSELSEDMLIDADIEILFESEKENKKVCFNCENNQYIQIYKALTKDSVMEIYMYLKDRLAQDECEY</sequence>
<gene>
    <name evidence="1" type="ORF">CG710_012315</name>
</gene>
<name>A0A371JDU7_9FIRM</name>
<dbReference type="OrthoDB" id="184152at2"/>
<dbReference type="Proteomes" id="UP000216411">
    <property type="component" value="Unassembled WGS sequence"/>
</dbReference>
<accession>A0A371JDU7</accession>
<keyword evidence="2" id="KW-1185">Reference proteome</keyword>
<reference evidence="1 2" key="1">
    <citation type="journal article" date="2017" name="Genome Announc.">
        <title>Draft Genome Sequence of a Sporulating and Motile Strain of Lachnotalea glycerini Isolated from Water in Quebec City, Canada.</title>
        <authorList>
            <person name="Maheux A.F."/>
            <person name="Boudreau D.K."/>
            <person name="Berube E."/>
            <person name="Boissinot M."/>
            <person name="Raymond F."/>
            <person name="Brodeur S."/>
            <person name="Corbeil J."/>
            <person name="Isabel S."/>
            <person name="Omar R.F."/>
            <person name="Bergeron M.G."/>
        </authorList>
    </citation>
    <scope>NUCLEOTIDE SEQUENCE [LARGE SCALE GENOMIC DNA]</scope>
    <source>
        <strain evidence="1 2">CCRI-19302</strain>
    </source>
</reference>
<dbReference type="EMBL" id="NOKA02000025">
    <property type="protein sequence ID" value="RDY30944.1"/>
    <property type="molecule type" value="Genomic_DNA"/>
</dbReference>
<comment type="caution">
    <text evidence="1">The sequence shown here is derived from an EMBL/GenBank/DDBJ whole genome shotgun (WGS) entry which is preliminary data.</text>
</comment>
<evidence type="ECO:0000313" key="2">
    <source>
        <dbReference type="Proteomes" id="UP000216411"/>
    </source>
</evidence>
<evidence type="ECO:0000313" key="1">
    <source>
        <dbReference type="EMBL" id="RDY30944.1"/>
    </source>
</evidence>
<dbReference type="RefSeq" id="WP_094379250.1">
    <property type="nucleotide sequence ID" value="NZ_NOKA02000025.1"/>
</dbReference>
<organism evidence="1 2">
    <name type="scientific">Lachnotalea glycerini</name>
    <dbReference type="NCBI Taxonomy" id="1763509"/>
    <lineage>
        <taxon>Bacteria</taxon>
        <taxon>Bacillati</taxon>
        <taxon>Bacillota</taxon>
        <taxon>Clostridia</taxon>
        <taxon>Lachnospirales</taxon>
        <taxon>Lachnospiraceae</taxon>
        <taxon>Lachnotalea</taxon>
    </lineage>
</organism>